<organism evidence="1">
    <name type="scientific">marine sediment metagenome</name>
    <dbReference type="NCBI Taxonomy" id="412755"/>
    <lineage>
        <taxon>unclassified sequences</taxon>
        <taxon>metagenomes</taxon>
        <taxon>ecological metagenomes</taxon>
    </lineage>
</organism>
<dbReference type="AlphaFoldDB" id="A0A0F9D1K5"/>
<evidence type="ECO:0000313" key="1">
    <source>
        <dbReference type="EMBL" id="KKL11676.1"/>
    </source>
</evidence>
<protein>
    <submittedName>
        <fullName evidence="1">Uncharacterized protein</fullName>
    </submittedName>
</protein>
<dbReference type="EMBL" id="LAZR01041555">
    <property type="protein sequence ID" value="KKL11676.1"/>
    <property type="molecule type" value="Genomic_DNA"/>
</dbReference>
<gene>
    <name evidence="1" type="ORF">LCGC14_2543360</name>
</gene>
<sequence length="72" mass="8437">MIQRNFIPDPNHTILLDKFDKLETLDEKLQLIYEWVKTGHINLAQFKRLTRDIVQADITYRLAVAVGDLPDD</sequence>
<reference evidence="1" key="1">
    <citation type="journal article" date="2015" name="Nature">
        <title>Complex archaea that bridge the gap between prokaryotes and eukaryotes.</title>
        <authorList>
            <person name="Spang A."/>
            <person name="Saw J.H."/>
            <person name="Jorgensen S.L."/>
            <person name="Zaremba-Niedzwiedzka K."/>
            <person name="Martijn J."/>
            <person name="Lind A.E."/>
            <person name="van Eijk R."/>
            <person name="Schleper C."/>
            <person name="Guy L."/>
            <person name="Ettema T.J."/>
        </authorList>
    </citation>
    <scope>NUCLEOTIDE SEQUENCE</scope>
</reference>
<accession>A0A0F9D1K5</accession>
<comment type="caution">
    <text evidence="1">The sequence shown here is derived from an EMBL/GenBank/DDBJ whole genome shotgun (WGS) entry which is preliminary data.</text>
</comment>
<name>A0A0F9D1K5_9ZZZZ</name>
<proteinExistence type="predicted"/>